<sequence>MSKRRGGKQASKSVSLLDENISSQCLRCCFICDKPVKNSGVQIIFGRTPFSNVGLPAKIGQLIGENFMVVVGESDKICSRCASLINQLDKLETDAHTVKKTLTGYIAVKYQLNHKEICAKVDYVEGGVESHEKVNKNSSDNVRQVPRESKKKVQQVSLLATNKTNKPIAISCENCNFWTTDKDALRIHSALCLKQTCFQCGDHIGNHHEQLYSYAGTCSICSESFDSEDQYTKHMLSHTNGNDKCIACHFMNSQNNELLCHVLSHGLQVFQCSICEVTVNVKLAWEEHMRSHRAPDKCLKCSVGPTSQIKTENGIAQCLSEDDTSNEVQVESKGKLANEYMESLMRTDGFDTDGCNIEFHSCPSCGLTFLNKILFSEHIKMHDENQTQYHVTINNQQDEVLKNSAVSVTGDCSIDDDLEDLFEKLHAETTSSTLAGQNHIVGNNNQIINGKTSPENLSFSASMKTFCAASEDTITPISKLVSNTNDTTSEMDQDSMGTTIGSVAYSSFNTSIVGKHVTGIDQGFSNDMLDSSEQQTIVYAIPSGENGLADFDPQNAIIVQTSIDPDSGNLQYLPYLIDNAVSSSQLLPSTVLENDMDCSGKSDILEENFEKPKHEPDLISDAPADVLSANTGTYSCDFCSFQTSIELVLKRHLKVHQGNMVRKCSICNRVFSSTQRLLSHINLHHKDAGSVSCPLCSEDFVSSALLRDHLAEAHPVGKQNFPCRFCPKKFTSRKLCTIHEEGHSEIFKFHCEICVKRFTTEDDLDDHVKWDHNKSGQCRYCGKKIDKAKALKHHELRHMQESSHHECPDCKRVFKTKTGLRHHAATHTGQFKFCCDFCGRGFMSRMMLEEHRSCHTKEERYVCDICGQKFSFQSTYWIHKKWHETPFPYKCNFCDRFFKHSSLLAVHKRKHTGERPYKCPHCPLTFPVSGTLKRHIILHTGVYPFNCDACKRGFTARHKYASHLEKVNAAPVLFSFYLFVRVLLYFYVDY</sequence>
<gene>
    <name evidence="14" type="ORF">ONE63_001410</name>
</gene>
<feature type="domain" description="C2H2-type" evidence="13">
    <location>
        <begin position="889"/>
        <end position="916"/>
    </location>
</feature>
<comment type="caution">
    <text evidence="14">The sequence shown here is derived from an EMBL/GenBank/DDBJ whole genome shotgun (WGS) entry which is preliminary data.</text>
</comment>
<dbReference type="FunFam" id="3.30.160.60:FF:000060">
    <property type="entry name" value="zinc finger protein 436"/>
    <property type="match status" value="1"/>
</dbReference>
<proteinExistence type="inferred from homology"/>
<feature type="domain" description="C2H2-type" evidence="13">
    <location>
        <begin position="861"/>
        <end position="888"/>
    </location>
</feature>
<evidence type="ECO:0000256" key="10">
    <source>
        <dbReference type="ARBA" id="ARBA00023242"/>
    </source>
</evidence>
<feature type="domain" description="C2H2-type" evidence="13">
    <location>
        <begin position="776"/>
        <end position="803"/>
    </location>
</feature>
<comment type="subcellular location">
    <subcellularLocation>
        <location evidence="1">Nucleus</location>
    </subcellularLocation>
</comment>
<evidence type="ECO:0000313" key="14">
    <source>
        <dbReference type="EMBL" id="KAJ1523562.1"/>
    </source>
</evidence>
<evidence type="ECO:0000256" key="4">
    <source>
        <dbReference type="ARBA" id="ARBA00022737"/>
    </source>
</evidence>
<dbReference type="Pfam" id="PF13894">
    <property type="entry name" value="zf-C2H2_4"/>
    <property type="match status" value="1"/>
</dbReference>
<dbReference type="AlphaFoldDB" id="A0AAV7XD23"/>
<protein>
    <recommendedName>
        <fullName evidence="13">C2H2-type domain-containing protein</fullName>
    </recommendedName>
</protein>
<dbReference type="GO" id="GO:0008270">
    <property type="term" value="F:zinc ion binding"/>
    <property type="evidence" value="ECO:0007669"/>
    <property type="project" value="UniProtKB-KW"/>
</dbReference>
<keyword evidence="12" id="KW-0472">Membrane</keyword>
<dbReference type="InterPro" id="IPR013087">
    <property type="entry name" value="Znf_C2H2_type"/>
</dbReference>
<name>A0AAV7XD23_9NEOP</name>
<feature type="domain" description="C2H2-type" evidence="13">
    <location>
        <begin position="216"/>
        <end position="243"/>
    </location>
</feature>
<feature type="domain" description="C2H2-type" evidence="13">
    <location>
        <begin position="634"/>
        <end position="661"/>
    </location>
</feature>
<feature type="domain" description="C2H2-type" evidence="13">
    <location>
        <begin position="805"/>
        <end position="832"/>
    </location>
</feature>
<dbReference type="PANTHER" id="PTHR24381:SF393">
    <property type="entry name" value="CHROMATIN-LINKED ADAPTOR FOR MSL PROTEINS, ISOFORM B"/>
    <property type="match status" value="1"/>
</dbReference>
<dbReference type="Proteomes" id="UP001075354">
    <property type="component" value="Chromosome 10"/>
</dbReference>
<keyword evidence="12" id="KW-1133">Transmembrane helix</keyword>
<evidence type="ECO:0000256" key="9">
    <source>
        <dbReference type="ARBA" id="ARBA00023163"/>
    </source>
</evidence>
<evidence type="ECO:0000256" key="12">
    <source>
        <dbReference type="SAM" id="Phobius"/>
    </source>
</evidence>
<dbReference type="SMART" id="SM00355">
    <property type="entry name" value="ZnF_C2H2"/>
    <property type="match status" value="17"/>
</dbReference>
<feature type="transmembrane region" description="Helical" evidence="12">
    <location>
        <begin position="967"/>
        <end position="988"/>
    </location>
</feature>
<dbReference type="FunFam" id="3.30.160.60:FF:000075">
    <property type="entry name" value="Putative zinc finger protein 536"/>
    <property type="match status" value="1"/>
</dbReference>
<evidence type="ECO:0000256" key="7">
    <source>
        <dbReference type="ARBA" id="ARBA00023015"/>
    </source>
</evidence>
<dbReference type="Pfam" id="PF00096">
    <property type="entry name" value="zf-C2H2"/>
    <property type="match status" value="5"/>
</dbReference>
<dbReference type="GO" id="GO:0000981">
    <property type="term" value="F:DNA-binding transcription factor activity, RNA polymerase II-specific"/>
    <property type="evidence" value="ECO:0007669"/>
    <property type="project" value="TreeGrafter"/>
</dbReference>
<accession>A0AAV7XD23</accession>
<comment type="similarity">
    <text evidence="2">Belongs to the krueppel C2H2-type zinc-finger protein family.</text>
</comment>
<dbReference type="PROSITE" id="PS50157">
    <property type="entry name" value="ZINC_FINGER_C2H2_2"/>
    <property type="match status" value="11"/>
</dbReference>
<evidence type="ECO:0000256" key="8">
    <source>
        <dbReference type="ARBA" id="ARBA00023125"/>
    </source>
</evidence>
<evidence type="ECO:0000313" key="15">
    <source>
        <dbReference type="Proteomes" id="UP001075354"/>
    </source>
</evidence>
<keyword evidence="12" id="KW-0812">Transmembrane</keyword>
<feature type="domain" description="C2H2-type" evidence="13">
    <location>
        <begin position="360"/>
        <end position="387"/>
    </location>
</feature>
<dbReference type="PROSITE" id="PS00028">
    <property type="entry name" value="ZINC_FINGER_C2H2_1"/>
    <property type="match status" value="12"/>
</dbReference>
<dbReference type="SUPFAM" id="SSF57667">
    <property type="entry name" value="beta-beta-alpha zinc fingers"/>
    <property type="match status" value="6"/>
</dbReference>
<evidence type="ECO:0000256" key="2">
    <source>
        <dbReference type="ARBA" id="ARBA00006991"/>
    </source>
</evidence>
<evidence type="ECO:0000256" key="6">
    <source>
        <dbReference type="ARBA" id="ARBA00022833"/>
    </source>
</evidence>
<evidence type="ECO:0000256" key="11">
    <source>
        <dbReference type="PROSITE-ProRule" id="PRU00042"/>
    </source>
</evidence>
<evidence type="ECO:0000256" key="1">
    <source>
        <dbReference type="ARBA" id="ARBA00004123"/>
    </source>
</evidence>
<feature type="domain" description="C2H2-type" evidence="13">
    <location>
        <begin position="662"/>
        <end position="689"/>
    </location>
</feature>
<dbReference type="EMBL" id="JAPTSV010000010">
    <property type="protein sequence ID" value="KAJ1523562.1"/>
    <property type="molecule type" value="Genomic_DNA"/>
</dbReference>
<evidence type="ECO:0000259" key="13">
    <source>
        <dbReference type="PROSITE" id="PS50157"/>
    </source>
</evidence>
<feature type="domain" description="C2H2-type" evidence="13">
    <location>
        <begin position="917"/>
        <end position="944"/>
    </location>
</feature>
<feature type="domain" description="C2H2-type" evidence="13">
    <location>
        <begin position="749"/>
        <end position="777"/>
    </location>
</feature>
<feature type="domain" description="C2H2-type" evidence="13">
    <location>
        <begin position="833"/>
        <end position="860"/>
    </location>
</feature>
<keyword evidence="6" id="KW-0862">Zinc</keyword>
<dbReference type="GO" id="GO:0000977">
    <property type="term" value="F:RNA polymerase II transcription regulatory region sequence-specific DNA binding"/>
    <property type="evidence" value="ECO:0007669"/>
    <property type="project" value="TreeGrafter"/>
</dbReference>
<keyword evidence="3" id="KW-0479">Metal-binding</keyword>
<dbReference type="Pfam" id="PF12874">
    <property type="entry name" value="zf-met"/>
    <property type="match status" value="1"/>
</dbReference>
<dbReference type="Gene3D" id="3.30.160.60">
    <property type="entry name" value="Classic Zinc Finger"/>
    <property type="match status" value="8"/>
</dbReference>
<dbReference type="PANTHER" id="PTHR24381">
    <property type="entry name" value="ZINC FINGER PROTEIN"/>
    <property type="match status" value="1"/>
</dbReference>
<evidence type="ECO:0000256" key="5">
    <source>
        <dbReference type="ARBA" id="ARBA00022771"/>
    </source>
</evidence>
<keyword evidence="5 11" id="KW-0863">Zinc-finger</keyword>
<organism evidence="14 15">
    <name type="scientific">Megalurothrips usitatus</name>
    <name type="common">bean blossom thrips</name>
    <dbReference type="NCBI Taxonomy" id="439358"/>
    <lineage>
        <taxon>Eukaryota</taxon>
        <taxon>Metazoa</taxon>
        <taxon>Ecdysozoa</taxon>
        <taxon>Arthropoda</taxon>
        <taxon>Hexapoda</taxon>
        <taxon>Insecta</taxon>
        <taxon>Pterygota</taxon>
        <taxon>Neoptera</taxon>
        <taxon>Paraneoptera</taxon>
        <taxon>Thysanoptera</taxon>
        <taxon>Terebrantia</taxon>
        <taxon>Thripoidea</taxon>
        <taxon>Thripidae</taxon>
        <taxon>Megalurothrips</taxon>
    </lineage>
</organism>
<keyword evidence="10" id="KW-0539">Nucleus</keyword>
<dbReference type="GO" id="GO:0005634">
    <property type="term" value="C:nucleus"/>
    <property type="evidence" value="ECO:0007669"/>
    <property type="project" value="UniProtKB-SubCell"/>
</dbReference>
<keyword evidence="9" id="KW-0804">Transcription</keyword>
<dbReference type="InterPro" id="IPR036236">
    <property type="entry name" value="Znf_C2H2_sf"/>
</dbReference>
<evidence type="ECO:0000256" key="3">
    <source>
        <dbReference type="ARBA" id="ARBA00022723"/>
    </source>
</evidence>
<keyword evidence="7" id="KW-0805">Transcription regulation</keyword>
<reference evidence="14" key="1">
    <citation type="submission" date="2022-12" db="EMBL/GenBank/DDBJ databases">
        <title>Chromosome-level genome assembly of the bean flower thrips Megalurothrips usitatus.</title>
        <authorList>
            <person name="Ma L."/>
            <person name="Liu Q."/>
            <person name="Li H."/>
            <person name="Cai W."/>
        </authorList>
    </citation>
    <scope>NUCLEOTIDE SEQUENCE</scope>
    <source>
        <strain evidence="14">Cailab_2022a</strain>
    </source>
</reference>
<keyword evidence="4" id="KW-0677">Repeat</keyword>
<keyword evidence="8" id="KW-0238">DNA-binding</keyword>
<keyword evidence="15" id="KW-1185">Reference proteome</keyword>